<evidence type="ECO:0000313" key="2">
    <source>
        <dbReference type="Proteomes" id="UP000297654"/>
    </source>
</evidence>
<keyword evidence="2" id="KW-1185">Reference proteome</keyword>
<dbReference type="RefSeq" id="WP_092109815.1">
    <property type="nucleotide sequence ID" value="NZ_FOCN01000007.1"/>
</dbReference>
<proteinExistence type="predicted"/>
<dbReference type="AlphaFoldDB" id="A0A1H8G8I9"/>
<name>A0A1H8G8I9_9MICO</name>
<evidence type="ECO:0000313" key="1">
    <source>
        <dbReference type="EMBL" id="TFB93894.1"/>
    </source>
</evidence>
<dbReference type="Proteomes" id="UP000297654">
    <property type="component" value="Unassembled WGS sequence"/>
</dbReference>
<dbReference type="OrthoDB" id="3297538at2"/>
<accession>A0A1H8G8I9</accession>
<sequence length="152" mass="16616">METPDVTAAEARRALDQLGADRGRVAARVTAPWWYQLIEGLLLAAFVMCFALDDPTFYLGANAVGFTYIALGLLRRVFTRTTAEPWSDARTWRGGLVQFAIIVPVLAAGILAHRQFDLLWVLVVTAAVVLVLKLVLGARMERAFARSVAQGA</sequence>
<dbReference type="EMBL" id="SOFF01000010">
    <property type="protein sequence ID" value="TFB93894.1"/>
    <property type="molecule type" value="Genomic_DNA"/>
</dbReference>
<reference evidence="1 2" key="1">
    <citation type="submission" date="2019-03" db="EMBL/GenBank/DDBJ databases">
        <title>Genomics of glacier-inhabiting Cryobacterium strains.</title>
        <authorList>
            <person name="Liu Q."/>
            <person name="Xin Y.-H."/>
        </authorList>
    </citation>
    <scope>NUCLEOTIDE SEQUENCE [LARGE SCALE GENOMIC DNA]</scope>
    <source>
        <strain evidence="1 2">Hh15</strain>
    </source>
</reference>
<gene>
    <name evidence="1" type="ORF">E3O10_02530</name>
</gene>
<organism evidence="1 2">
    <name type="scientific">Cryobacterium luteum</name>
    <dbReference type="NCBI Taxonomy" id="1424661"/>
    <lineage>
        <taxon>Bacteria</taxon>
        <taxon>Bacillati</taxon>
        <taxon>Actinomycetota</taxon>
        <taxon>Actinomycetes</taxon>
        <taxon>Micrococcales</taxon>
        <taxon>Microbacteriaceae</taxon>
        <taxon>Cryobacterium</taxon>
    </lineage>
</organism>
<protein>
    <submittedName>
        <fullName evidence="1">Uncharacterized protein</fullName>
    </submittedName>
</protein>
<comment type="caution">
    <text evidence="1">The sequence shown here is derived from an EMBL/GenBank/DDBJ whole genome shotgun (WGS) entry which is preliminary data.</text>
</comment>
<dbReference type="STRING" id="1424661.SAMN05216281_10779"/>